<dbReference type="PATRIC" id="fig|1158614.3.peg.3603"/>
<dbReference type="RefSeq" id="WP_010781961.1">
    <property type="nucleotide sequence ID" value="NZ_ASWH01000001.1"/>
</dbReference>
<reference evidence="1 3" key="1">
    <citation type="submission" date="2013-02" db="EMBL/GenBank/DDBJ databases">
        <title>The Genome Sequence of Enterococcus gilvus ATCC BAA-350.</title>
        <authorList>
            <consortium name="The Broad Institute Genome Sequencing Platform"/>
            <consortium name="The Broad Institute Genome Sequencing Center for Infectious Disease"/>
            <person name="Earl A.M."/>
            <person name="Gilmore M.S."/>
            <person name="Lebreton F."/>
            <person name="Walker B."/>
            <person name="Young S.K."/>
            <person name="Zeng Q."/>
            <person name="Gargeya S."/>
            <person name="Fitzgerald M."/>
            <person name="Haas B."/>
            <person name="Abouelleil A."/>
            <person name="Alvarado L."/>
            <person name="Arachchi H.M."/>
            <person name="Berlin A.M."/>
            <person name="Chapman S.B."/>
            <person name="Dewar J."/>
            <person name="Goldberg J."/>
            <person name="Griggs A."/>
            <person name="Gujja S."/>
            <person name="Hansen M."/>
            <person name="Howarth C."/>
            <person name="Imamovic A."/>
            <person name="Larimer J."/>
            <person name="McCowan C."/>
            <person name="Murphy C."/>
            <person name="Neiman D."/>
            <person name="Pearson M."/>
            <person name="Priest M."/>
            <person name="Roberts A."/>
            <person name="Saif S."/>
            <person name="Shea T."/>
            <person name="Sisk P."/>
            <person name="Sykes S."/>
            <person name="Wortman J."/>
            <person name="Nusbaum C."/>
            <person name="Birren B."/>
        </authorList>
    </citation>
    <scope>NUCLEOTIDE SEQUENCE [LARGE SCALE GENOMIC DNA]</scope>
    <source>
        <strain evidence="1 3">ATCC BAA-350</strain>
    </source>
</reference>
<evidence type="ECO:0008006" key="5">
    <source>
        <dbReference type="Google" id="ProtNLM"/>
    </source>
</evidence>
<keyword evidence="4" id="KW-1185">Reference proteome</keyword>
<dbReference type="eggNOG" id="ENOG5032HP0">
    <property type="taxonomic scope" value="Bacteria"/>
</dbReference>
<dbReference type="AlphaFoldDB" id="R2V7E2"/>
<dbReference type="HOGENOM" id="CLU_2319034_0_0_9"/>
<evidence type="ECO:0000313" key="1">
    <source>
        <dbReference type="EMBL" id="EOI53665.1"/>
    </source>
</evidence>
<dbReference type="Proteomes" id="UP000013750">
    <property type="component" value="Unassembled WGS sequence"/>
</dbReference>
<dbReference type="Proteomes" id="UP000014160">
    <property type="component" value="Unassembled WGS sequence"/>
</dbReference>
<evidence type="ECO:0000313" key="2">
    <source>
        <dbReference type="EMBL" id="EOW81060.1"/>
    </source>
</evidence>
<dbReference type="EMBL" id="AJDQ01000012">
    <property type="protein sequence ID" value="EOI53665.1"/>
    <property type="molecule type" value="Genomic_DNA"/>
</dbReference>
<reference evidence="2 4" key="2">
    <citation type="submission" date="2013-03" db="EMBL/GenBank/DDBJ databases">
        <title>The Genome Sequence of Enterococcus gilvus ATCC BAA-350 (PacBio/Illumina hybrid assembly).</title>
        <authorList>
            <consortium name="The Broad Institute Genomics Platform"/>
            <consortium name="The Broad Institute Genome Sequencing Center for Infectious Disease"/>
            <person name="Earl A."/>
            <person name="Russ C."/>
            <person name="Gilmore M."/>
            <person name="Surin D."/>
            <person name="Walker B."/>
            <person name="Young S."/>
            <person name="Zeng Q."/>
            <person name="Gargeya S."/>
            <person name="Fitzgerald M."/>
            <person name="Haas B."/>
            <person name="Abouelleil A."/>
            <person name="Allen A.W."/>
            <person name="Alvarado L."/>
            <person name="Arachchi H.M."/>
            <person name="Berlin A.M."/>
            <person name="Chapman S.B."/>
            <person name="Gainer-Dewar J."/>
            <person name="Goldberg J."/>
            <person name="Griggs A."/>
            <person name="Gujja S."/>
            <person name="Hansen M."/>
            <person name="Howarth C."/>
            <person name="Imamovic A."/>
            <person name="Ireland A."/>
            <person name="Larimer J."/>
            <person name="McCowan C."/>
            <person name="Murphy C."/>
            <person name="Pearson M."/>
            <person name="Poon T.W."/>
            <person name="Priest M."/>
            <person name="Roberts A."/>
            <person name="Saif S."/>
            <person name="Shea T."/>
            <person name="Sisk P."/>
            <person name="Sykes S."/>
            <person name="Wortman J."/>
            <person name="Nusbaum C."/>
            <person name="Birren B."/>
        </authorList>
    </citation>
    <scope>NUCLEOTIDE SEQUENCE [LARGE SCALE GENOMIC DNA]</scope>
    <source>
        <strain evidence="2 4">ATCC BAA-350</strain>
    </source>
</reference>
<accession>R2V7E2</accession>
<name>R2V7E2_9ENTE</name>
<dbReference type="EMBL" id="ASWH01000001">
    <property type="protein sequence ID" value="EOW81060.1"/>
    <property type="molecule type" value="Genomic_DNA"/>
</dbReference>
<dbReference type="OrthoDB" id="2185463at2"/>
<protein>
    <recommendedName>
        <fullName evidence="5">ABM domain-containing protein</fullName>
    </recommendedName>
</protein>
<evidence type="ECO:0000313" key="3">
    <source>
        <dbReference type="Proteomes" id="UP000013750"/>
    </source>
</evidence>
<gene>
    <name evidence="2" type="ORF">I592_00345</name>
    <name evidence="1" type="ORF">UKC_03617</name>
</gene>
<organism evidence="1 3">
    <name type="scientific">Enterococcus gilvus ATCC BAA-350</name>
    <dbReference type="NCBI Taxonomy" id="1158614"/>
    <lineage>
        <taxon>Bacteria</taxon>
        <taxon>Bacillati</taxon>
        <taxon>Bacillota</taxon>
        <taxon>Bacilli</taxon>
        <taxon>Lactobacillales</taxon>
        <taxon>Enterococcaceae</taxon>
        <taxon>Enterococcus</taxon>
    </lineage>
</organism>
<comment type="caution">
    <text evidence="1">The sequence shown here is derived from an EMBL/GenBank/DDBJ whole genome shotgun (WGS) entry which is preliminary data.</text>
</comment>
<evidence type="ECO:0000313" key="4">
    <source>
        <dbReference type="Proteomes" id="UP000014160"/>
    </source>
</evidence>
<sequence>MIKVVFTYRTTKKDLPELMEKFAESGRNPKFHSEVTNQKIEMFQRTDGEDVYIVLDIYYNSREEFEERTRFERSLPEWNALWFVPDIKHTEVSVDVFDVL</sequence>
<proteinExistence type="predicted"/>